<proteinExistence type="predicted"/>
<dbReference type="RefSeq" id="WP_147271576.1">
    <property type="nucleotide sequence ID" value="NZ_PPTX01000026.1"/>
</dbReference>
<reference evidence="1 2" key="1">
    <citation type="journal article" date="2018" name="Elife">
        <title>Discovery and characterization of a prevalent human gut bacterial enzyme sufficient for the inactivation of a family of plant toxins.</title>
        <authorList>
            <person name="Koppel N."/>
            <person name="Bisanz J.E."/>
            <person name="Pandelia M.E."/>
            <person name="Turnbaugh P.J."/>
            <person name="Balskus E.P."/>
        </authorList>
    </citation>
    <scope>NUCLEOTIDE SEQUENCE [LARGE SCALE GENOMIC DNA]</scope>
    <source>
        <strain evidence="1 2">MR1 #12</strain>
    </source>
</reference>
<dbReference type="SUPFAM" id="SSF56801">
    <property type="entry name" value="Acetyl-CoA synthetase-like"/>
    <property type="match status" value="1"/>
</dbReference>
<feature type="non-terminal residue" evidence="1">
    <location>
        <position position="443"/>
    </location>
</feature>
<evidence type="ECO:0008006" key="3">
    <source>
        <dbReference type="Google" id="ProtNLM"/>
    </source>
</evidence>
<gene>
    <name evidence="1" type="ORF">C1872_13755</name>
</gene>
<evidence type="ECO:0000313" key="1">
    <source>
        <dbReference type="EMBL" id="RDB75759.1"/>
    </source>
</evidence>
<dbReference type="InterPro" id="IPR042099">
    <property type="entry name" value="ANL_N_sf"/>
</dbReference>
<organism evidence="1 2">
    <name type="scientific">Eggerthella lenta</name>
    <name type="common">Eubacterium lentum</name>
    <dbReference type="NCBI Taxonomy" id="84112"/>
    <lineage>
        <taxon>Bacteria</taxon>
        <taxon>Bacillati</taxon>
        <taxon>Actinomycetota</taxon>
        <taxon>Coriobacteriia</taxon>
        <taxon>Eggerthellales</taxon>
        <taxon>Eggerthellaceae</taxon>
        <taxon>Eggerthella</taxon>
    </lineage>
</organism>
<dbReference type="EMBL" id="PPTX01000026">
    <property type="protein sequence ID" value="RDB75759.1"/>
    <property type="molecule type" value="Genomic_DNA"/>
</dbReference>
<accession>A0A369MR01</accession>
<sequence length="443" mass="49658">MSTLGTLKKRANQLAPDFIKQAAAPLIRRQLTGNRAFREQYEFLTRAKGMSSDERATWQLDRLRRVLIDAYHHVPYYREVFDGAGLDPSGLRDFSELSVIPLLTKKVLKERFDDLQSPDVDDYYLATTGGSTGEPTKVNLDTRSIYLERAFVYAFWAEQGYDWRASRVATLRGVKFGGKLHRPDPLYNAVLLNPFLLNEGNVSEYVSTIDSFGADFIHGYPSAIQNLCLLMKRTGVLPKRRIRCVFFVSENVEQRHVDLVRDVLGCPARAFYGHSERAVFAEQHGDVVSYDFNPFYGYTEIVPHGDGNIVCTGFLSRRMPLIRYAVDDTATPSEPCVSISGHHDDTVLYGRSGERISQTAVNFHDGTFDGVEAYQLVQSEVGRAECRVRSSSSLSDSDIGAIASALDGKTEGRIAWQVTQNKPFELTQRGKAKTIVQKIGWGG</sequence>
<dbReference type="Gene3D" id="3.40.50.12780">
    <property type="entry name" value="N-terminal domain of ligase-like"/>
    <property type="match status" value="1"/>
</dbReference>
<evidence type="ECO:0000313" key="2">
    <source>
        <dbReference type="Proteomes" id="UP000253752"/>
    </source>
</evidence>
<dbReference type="AlphaFoldDB" id="A0A369MR01"/>
<dbReference type="PANTHER" id="PTHR36932:SF1">
    <property type="entry name" value="CAPSULAR POLYSACCHARIDE BIOSYNTHESIS PROTEIN"/>
    <property type="match status" value="1"/>
</dbReference>
<protein>
    <recommendedName>
        <fullName evidence="3">Phenylacetate--CoA ligase family protein</fullName>
    </recommendedName>
</protein>
<name>A0A369MR01_EGGLN</name>
<dbReference type="PANTHER" id="PTHR36932">
    <property type="entry name" value="CAPSULAR POLYSACCHARIDE BIOSYNTHESIS PROTEIN"/>
    <property type="match status" value="1"/>
</dbReference>
<dbReference type="InterPro" id="IPR053158">
    <property type="entry name" value="CapK_Type1_Caps_Biosynth"/>
</dbReference>
<comment type="caution">
    <text evidence="1">The sequence shown here is derived from an EMBL/GenBank/DDBJ whole genome shotgun (WGS) entry which is preliminary data.</text>
</comment>
<dbReference type="Proteomes" id="UP000253752">
    <property type="component" value="Unassembled WGS sequence"/>
</dbReference>